<evidence type="ECO:0000256" key="6">
    <source>
        <dbReference type="SAM" id="MobiDB-lite"/>
    </source>
</evidence>
<dbReference type="NCBIfam" id="TIGR00413">
    <property type="entry name" value="rlpA"/>
    <property type="match status" value="1"/>
</dbReference>
<dbReference type="STRING" id="1300345.LF41_1829"/>
<protein>
    <recommendedName>
        <fullName evidence="4">Endolytic peptidoglycan transglycosylase RlpA</fullName>
        <ecNumber evidence="4">4.2.2.-</ecNumber>
    </recommendedName>
</protein>
<evidence type="ECO:0000256" key="4">
    <source>
        <dbReference type="HAMAP-Rule" id="MF_02071"/>
    </source>
</evidence>
<dbReference type="EMBL" id="JRKJ01000023">
    <property type="protein sequence ID" value="KGQ17975.1"/>
    <property type="molecule type" value="Genomic_DNA"/>
</dbReference>
<keyword evidence="10" id="KW-1185">Reference proteome</keyword>
<dbReference type="InterPro" id="IPR009009">
    <property type="entry name" value="RlpA-like_DPBB"/>
</dbReference>
<accession>A0A0A2WI94</accession>
<feature type="chain" id="PRO_5009982921" description="Endolytic peptidoglycan transglycosylase RlpA" evidence="7">
    <location>
        <begin position="21"/>
        <end position="419"/>
    </location>
</feature>
<dbReference type="Gene3D" id="3.30.70.1070">
    <property type="entry name" value="Sporulation related repeat"/>
    <property type="match status" value="1"/>
</dbReference>
<dbReference type="FunFam" id="2.40.40.10:FF:000003">
    <property type="entry name" value="Endolytic peptidoglycan transglycosylase RlpA"/>
    <property type="match status" value="1"/>
</dbReference>
<proteinExistence type="inferred from homology"/>
<dbReference type="PANTHER" id="PTHR34183:SF1">
    <property type="entry name" value="ENDOLYTIC PEPTIDOGLYCAN TRANSGLYCOSYLASE RLPA"/>
    <property type="match status" value="1"/>
</dbReference>
<feature type="domain" description="SPOR" evidence="8">
    <location>
        <begin position="340"/>
        <end position="419"/>
    </location>
</feature>
<feature type="region of interest" description="Disordered" evidence="6">
    <location>
        <begin position="253"/>
        <end position="279"/>
    </location>
</feature>
<dbReference type="PROSITE" id="PS51257">
    <property type="entry name" value="PROKAR_LIPOPROTEIN"/>
    <property type="match status" value="1"/>
</dbReference>
<dbReference type="SUPFAM" id="SSF110997">
    <property type="entry name" value="Sporulation related repeat"/>
    <property type="match status" value="1"/>
</dbReference>
<feature type="compositionally biased region" description="Low complexity" evidence="6">
    <location>
        <begin position="27"/>
        <end position="48"/>
    </location>
</feature>
<reference evidence="9 10" key="1">
    <citation type="submission" date="2014-09" db="EMBL/GenBank/DDBJ databases">
        <title>Genome sequences of Lysobacter dokdonensis DS-58.</title>
        <authorList>
            <person name="Kim J.F."/>
            <person name="Kwak M.-J."/>
        </authorList>
    </citation>
    <scope>NUCLEOTIDE SEQUENCE [LARGE SCALE GENOMIC DNA]</scope>
    <source>
        <strain evidence="9 10">DS-58</strain>
    </source>
</reference>
<evidence type="ECO:0000256" key="2">
    <source>
        <dbReference type="ARBA" id="ARBA00023239"/>
    </source>
</evidence>
<dbReference type="InterPro" id="IPR034718">
    <property type="entry name" value="RlpA"/>
</dbReference>
<organism evidence="9 10">
    <name type="scientific">Lysobacter dokdonensis DS-58</name>
    <dbReference type="NCBI Taxonomy" id="1300345"/>
    <lineage>
        <taxon>Bacteria</taxon>
        <taxon>Pseudomonadati</taxon>
        <taxon>Pseudomonadota</taxon>
        <taxon>Gammaproteobacteria</taxon>
        <taxon>Lysobacterales</taxon>
        <taxon>Lysobacteraceae</taxon>
        <taxon>Noviluteimonas</taxon>
    </lineage>
</organism>
<keyword evidence="1 7" id="KW-0732">Signal</keyword>
<dbReference type="PANTHER" id="PTHR34183">
    <property type="entry name" value="ENDOLYTIC PEPTIDOGLYCAN TRANSGLYCOSYLASE RLPA"/>
    <property type="match status" value="1"/>
</dbReference>
<evidence type="ECO:0000259" key="8">
    <source>
        <dbReference type="PROSITE" id="PS51724"/>
    </source>
</evidence>
<feature type="signal peptide" evidence="7">
    <location>
        <begin position="1"/>
        <end position="20"/>
    </location>
</feature>
<dbReference type="AlphaFoldDB" id="A0A0A2WI94"/>
<evidence type="ECO:0000256" key="1">
    <source>
        <dbReference type="ARBA" id="ARBA00022729"/>
    </source>
</evidence>
<evidence type="ECO:0000313" key="10">
    <source>
        <dbReference type="Proteomes" id="UP000030518"/>
    </source>
</evidence>
<dbReference type="GO" id="GO:0071555">
    <property type="term" value="P:cell wall organization"/>
    <property type="evidence" value="ECO:0007669"/>
    <property type="project" value="UniProtKB-KW"/>
</dbReference>
<keyword evidence="4" id="KW-1003">Cell membrane</keyword>
<comment type="caution">
    <text evidence="9">The sequence shown here is derived from an EMBL/GenBank/DDBJ whole genome shotgun (WGS) entry which is preliminary data.</text>
</comment>
<evidence type="ECO:0000256" key="3">
    <source>
        <dbReference type="ARBA" id="ARBA00023316"/>
    </source>
</evidence>
<dbReference type="CDD" id="cd22268">
    <property type="entry name" value="DPBB_RlpA-like"/>
    <property type="match status" value="1"/>
</dbReference>
<comment type="similarity">
    <text evidence="4 5">Belongs to the RlpA family.</text>
</comment>
<dbReference type="RefSeq" id="WP_036171396.1">
    <property type="nucleotide sequence ID" value="NZ_JRKJ01000023.1"/>
</dbReference>
<dbReference type="InterPro" id="IPR012997">
    <property type="entry name" value="RplA"/>
</dbReference>
<dbReference type="PATRIC" id="fig|1300345.3.peg.2876"/>
<dbReference type="GO" id="GO:0042834">
    <property type="term" value="F:peptidoglycan binding"/>
    <property type="evidence" value="ECO:0007669"/>
    <property type="project" value="InterPro"/>
</dbReference>
<dbReference type="GO" id="GO:0008932">
    <property type="term" value="F:lytic endotransglycosylase activity"/>
    <property type="evidence" value="ECO:0007669"/>
    <property type="project" value="UniProtKB-UniRule"/>
</dbReference>
<evidence type="ECO:0000313" key="9">
    <source>
        <dbReference type="EMBL" id="KGQ17975.1"/>
    </source>
</evidence>
<dbReference type="SUPFAM" id="SSF50685">
    <property type="entry name" value="Barwin-like endoglucanases"/>
    <property type="match status" value="1"/>
</dbReference>
<dbReference type="HAMAP" id="MF_02071">
    <property type="entry name" value="RlpA"/>
    <property type="match status" value="1"/>
</dbReference>
<dbReference type="Pfam" id="PF05036">
    <property type="entry name" value="SPOR"/>
    <property type="match status" value="1"/>
</dbReference>
<dbReference type="eggNOG" id="COG0797">
    <property type="taxonomic scope" value="Bacteria"/>
</dbReference>
<dbReference type="OrthoDB" id="9779128at2"/>
<sequence>MKRALPVVCVLLAACSGAPSKSPPPSQSASTSGSRAPASASGAQRRSPYAPAQEDTSKRGDYTAGGLYAPLVKDSAPPPIDDVHLIPEPDVVPEPRSRYGNRDYTVLGKQYHVLDDPSGYVESGTASFYGQKFHGRRTSSLEVYDMYAFSAAHKTLPLPSFARVTNLANGKSVIVRVNDRGPFHDGRVIDLSYAAAVKLGVYPAGTARVEVRALTVDDRGPDMRVAAPDPAPPPVAPSAMDRMVAALPIAGAEAGERKPAAASNEPEPTPPGPWRFDMRQDGKAMTADEFDKWMKERQVRVATGKSGTPDKRQADTPVAPVKPPPRVDTAASNETRPAPAVKGDDVVLQVASFAARANAERALAMLEGAGIRDARLLDANASGQKVWRLRVGPVASERVAELSATVAGLGFGRPNVVRD</sequence>
<dbReference type="GO" id="GO:0005886">
    <property type="term" value="C:plasma membrane"/>
    <property type="evidence" value="ECO:0007669"/>
    <property type="project" value="UniProtKB-SubCell"/>
</dbReference>
<dbReference type="Proteomes" id="UP000030518">
    <property type="component" value="Unassembled WGS sequence"/>
</dbReference>
<dbReference type="InterPro" id="IPR036680">
    <property type="entry name" value="SPOR-like_sf"/>
</dbReference>
<keyword evidence="4" id="KW-0472">Membrane</keyword>
<gene>
    <name evidence="4" type="primary">rlpA</name>
    <name evidence="9" type="ORF">LF41_1829</name>
</gene>
<comment type="function">
    <text evidence="4">Lytic transglycosylase with a strong preference for naked glycan strands that lack stem peptides.</text>
</comment>
<dbReference type="Gene3D" id="2.40.40.10">
    <property type="entry name" value="RlpA-like domain"/>
    <property type="match status" value="1"/>
</dbReference>
<keyword evidence="2 4" id="KW-0456">Lyase</keyword>
<keyword evidence="4 9" id="KW-0449">Lipoprotein</keyword>
<dbReference type="InterPro" id="IPR007730">
    <property type="entry name" value="SPOR-like_dom"/>
</dbReference>
<dbReference type="PROSITE" id="PS51724">
    <property type="entry name" value="SPOR"/>
    <property type="match status" value="1"/>
</dbReference>
<keyword evidence="3 4" id="KW-0961">Cell wall biogenesis/degradation</keyword>
<dbReference type="GO" id="GO:0009279">
    <property type="term" value="C:cell outer membrane"/>
    <property type="evidence" value="ECO:0007669"/>
    <property type="project" value="TreeGrafter"/>
</dbReference>
<dbReference type="GO" id="GO:0000270">
    <property type="term" value="P:peptidoglycan metabolic process"/>
    <property type="evidence" value="ECO:0007669"/>
    <property type="project" value="UniProtKB-UniRule"/>
</dbReference>
<feature type="region of interest" description="Disordered" evidence="6">
    <location>
        <begin position="300"/>
        <end position="339"/>
    </location>
</feature>
<comment type="subcellular location">
    <subcellularLocation>
        <location evidence="4">Cell membrane</location>
        <topology evidence="4">Lipid-anchor</topology>
    </subcellularLocation>
</comment>
<keyword evidence="4" id="KW-0564">Palmitate</keyword>
<feature type="compositionally biased region" description="Basic and acidic residues" evidence="6">
    <location>
        <begin position="81"/>
        <end position="97"/>
    </location>
</feature>
<dbReference type="InterPro" id="IPR036908">
    <property type="entry name" value="RlpA-like_sf"/>
</dbReference>
<dbReference type="EC" id="4.2.2.-" evidence="4"/>
<dbReference type="Pfam" id="PF03330">
    <property type="entry name" value="DPBB_1"/>
    <property type="match status" value="1"/>
</dbReference>
<evidence type="ECO:0000256" key="5">
    <source>
        <dbReference type="RuleBase" id="RU003495"/>
    </source>
</evidence>
<feature type="region of interest" description="Disordered" evidence="6">
    <location>
        <begin position="16"/>
        <end position="97"/>
    </location>
</feature>
<name>A0A0A2WI94_9GAMM</name>
<evidence type="ECO:0000256" key="7">
    <source>
        <dbReference type="SAM" id="SignalP"/>
    </source>
</evidence>